<accession>A0ABU4ZTU3</accession>
<evidence type="ECO:0000313" key="4">
    <source>
        <dbReference type="Proteomes" id="UP001276840"/>
    </source>
</evidence>
<dbReference type="EMBL" id="JAVIJF010000031">
    <property type="protein sequence ID" value="MDX8528826.1"/>
    <property type="molecule type" value="Genomic_DNA"/>
</dbReference>
<dbReference type="Gene3D" id="3.30.530.20">
    <property type="match status" value="1"/>
</dbReference>
<comment type="similarity">
    <text evidence="1">Belongs to the AHA1 family.</text>
</comment>
<dbReference type="Pfam" id="PF08327">
    <property type="entry name" value="AHSA1"/>
    <property type="match status" value="1"/>
</dbReference>
<dbReference type="CDD" id="cd07826">
    <property type="entry name" value="SRPBCC_CalC_Aha1-like_9"/>
    <property type="match status" value="1"/>
</dbReference>
<dbReference type="Proteomes" id="UP001276840">
    <property type="component" value="Unassembled WGS sequence"/>
</dbReference>
<evidence type="ECO:0000313" key="3">
    <source>
        <dbReference type="EMBL" id="MDX8528826.1"/>
    </source>
</evidence>
<dbReference type="InterPro" id="IPR023393">
    <property type="entry name" value="START-like_dom_sf"/>
</dbReference>
<evidence type="ECO:0000256" key="1">
    <source>
        <dbReference type="ARBA" id="ARBA00006817"/>
    </source>
</evidence>
<evidence type="ECO:0000259" key="2">
    <source>
        <dbReference type="Pfam" id="PF08327"/>
    </source>
</evidence>
<proteinExistence type="inferred from homology"/>
<protein>
    <submittedName>
        <fullName evidence="3">SRPBCC family protein</fullName>
    </submittedName>
</protein>
<reference evidence="3 4" key="1">
    <citation type="submission" date="2023-08" db="EMBL/GenBank/DDBJ databases">
        <title>Implementing the SeqCode for naming new Mesorhizobium species isolated from Vachellia karroo root nodules.</title>
        <authorList>
            <person name="Van Lill M."/>
        </authorList>
    </citation>
    <scope>NUCLEOTIDE SEQUENCE [LARGE SCALE GENOMIC DNA]</scope>
    <source>
        <strain evidence="3 4">MSK 1335</strain>
    </source>
</reference>
<sequence>MSTTRLPGPTVATLTVTTPSDRKVRVTRVFDAPRPMVFDCWTVPELLKGWLHGPDGWRLDVCEIELRVGGSARYVWRHRDGQAMGMSATYREIVRPSLIVASELFDEDWTGGEALGTVVFAEVDGKTLLTQTILYASQAARDGVLATGMTSGMADSYAKLDAYLASLQDTAARGAA</sequence>
<comment type="caution">
    <text evidence="3">The sequence shown here is derived from an EMBL/GenBank/DDBJ whole genome shotgun (WGS) entry which is preliminary data.</text>
</comment>
<feature type="domain" description="Activator of Hsp90 ATPase homologue 1/2-like C-terminal" evidence="2">
    <location>
        <begin position="31"/>
        <end position="164"/>
    </location>
</feature>
<keyword evidence="4" id="KW-1185">Reference proteome</keyword>
<dbReference type="SUPFAM" id="SSF55961">
    <property type="entry name" value="Bet v1-like"/>
    <property type="match status" value="1"/>
</dbReference>
<organism evidence="3 4">
    <name type="scientific">Mesorhizobium montanum</name>
    <dbReference type="NCBI Taxonomy" id="3072323"/>
    <lineage>
        <taxon>Bacteria</taxon>
        <taxon>Pseudomonadati</taxon>
        <taxon>Pseudomonadota</taxon>
        <taxon>Alphaproteobacteria</taxon>
        <taxon>Hyphomicrobiales</taxon>
        <taxon>Phyllobacteriaceae</taxon>
        <taxon>Mesorhizobium</taxon>
    </lineage>
</organism>
<dbReference type="InterPro" id="IPR013538">
    <property type="entry name" value="ASHA1/2-like_C"/>
</dbReference>
<dbReference type="RefSeq" id="WP_320236712.1">
    <property type="nucleotide sequence ID" value="NZ_JAVIJF010000031.1"/>
</dbReference>
<gene>
    <name evidence="3" type="ORF">RFM68_30585</name>
</gene>
<name>A0ABU4ZTU3_9HYPH</name>